<keyword evidence="2" id="KW-0732">Signal</keyword>
<gene>
    <name evidence="4" type="primary">LOC124295130</name>
</gene>
<keyword evidence="1" id="KW-0812">Transmembrane</keyword>
<protein>
    <submittedName>
        <fullName evidence="4">Uncharacterized protein LOC124295130</fullName>
    </submittedName>
</protein>
<organism evidence="3 4">
    <name type="scientific">Neodiprion lecontei</name>
    <name type="common">Redheaded pine sawfly</name>
    <dbReference type="NCBI Taxonomy" id="441921"/>
    <lineage>
        <taxon>Eukaryota</taxon>
        <taxon>Metazoa</taxon>
        <taxon>Ecdysozoa</taxon>
        <taxon>Arthropoda</taxon>
        <taxon>Hexapoda</taxon>
        <taxon>Insecta</taxon>
        <taxon>Pterygota</taxon>
        <taxon>Neoptera</taxon>
        <taxon>Endopterygota</taxon>
        <taxon>Hymenoptera</taxon>
        <taxon>Tenthredinoidea</taxon>
        <taxon>Diprionidae</taxon>
        <taxon>Diprioninae</taxon>
        <taxon>Neodiprion</taxon>
    </lineage>
</organism>
<dbReference type="GeneID" id="124295130"/>
<feature type="transmembrane region" description="Helical" evidence="1">
    <location>
        <begin position="364"/>
        <end position="385"/>
    </location>
</feature>
<keyword evidence="1" id="KW-1133">Transmembrane helix</keyword>
<dbReference type="RefSeq" id="XP_046599931.1">
    <property type="nucleotide sequence ID" value="XM_046743975.1"/>
</dbReference>
<evidence type="ECO:0000313" key="4">
    <source>
        <dbReference type="RefSeq" id="XP_046599931.1"/>
    </source>
</evidence>
<feature type="signal peptide" evidence="2">
    <location>
        <begin position="1"/>
        <end position="17"/>
    </location>
</feature>
<evidence type="ECO:0000256" key="1">
    <source>
        <dbReference type="SAM" id="Phobius"/>
    </source>
</evidence>
<dbReference type="Proteomes" id="UP000829291">
    <property type="component" value="Chromosome 6"/>
</dbReference>
<reference evidence="4" key="1">
    <citation type="submission" date="2025-08" db="UniProtKB">
        <authorList>
            <consortium name="RefSeq"/>
        </authorList>
    </citation>
    <scope>IDENTIFICATION</scope>
    <source>
        <tissue evidence="4">Thorax and Abdomen</tissue>
    </source>
</reference>
<keyword evidence="1" id="KW-0472">Membrane</keyword>
<keyword evidence="3" id="KW-1185">Reference proteome</keyword>
<feature type="chain" id="PRO_5045672150" evidence="2">
    <location>
        <begin position="18"/>
        <end position="398"/>
    </location>
</feature>
<evidence type="ECO:0000313" key="3">
    <source>
        <dbReference type="Proteomes" id="UP000829291"/>
    </source>
</evidence>
<proteinExistence type="predicted"/>
<evidence type="ECO:0000256" key="2">
    <source>
        <dbReference type="SAM" id="SignalP"/>
    </source>
</evidence>
<sequence>MELVWVLFALLVTVTAGFDLGPSMRIAQCRSLCLRRHREAKECKDTSNCYMCWEACGFLENNWSIWGSVCQVDEEICLSGCKTACAYHGTRVEEEFLPSTLPAPMAGPAYLEAYDVAIVFRKIEAEWKEMDQVPGGGTMTVNETTWVVVVAENGVRQYSGEFWKPTLESLREGALFEASLSWSGSTVEDNENGEIGNPNSAMQAIDFENDEVLRNALSSTRNFEPRDSAAADRIRLYFAPGARSYFDEQNARILADVGVQGEEERPEIYGEEPSLMETTSKNSVEKETGEASYIVSWEPEAGGLMGNQVADAKSTQISLLPGTKYLVRVASNDGPGSFALEIDTTIKSVQFAPLEAAHSSVQPLAILAGCASALSFVTVVVLLKVCRRTTVDDKLDYV</sequence>
<accession>A0ABM3GI75</accession>
<name>A0ABM3GI75_NEOLC</name>